<evidence type="ECO:0000259" key="5">
    <source>
        <dbReference type="PROSITE" id="PS51635"/>
    </source>
</evidence>
<evidence type="ECO:0000313" key="7">
    <source>
        <dbReference type="Proteomes" id="UP001143372"/>
    </source>
</evidence>
<dbReference type="InterPro" id="IPR002641">
    <property type="entry name" value="PNPLA_dom"/>
</dbReference>
<proteinExistence type="predicted"/>
<keyword evidence="7" id="KW-1185">Reference proteome</keyword>
<feature type="active site" description="Proton acceptor" evidence="4">
    <location>
        <position position="175"/>
    </location>
</feature>
<gene>
    <name evidence="6" type="ORF">GCM10008179_13330</name>
</gene>
<dbReference type="InterPro" id="IPR050301">
    <property type="entry name" value="NTE"/>
</dbReference>
<feature type="short sequence motif" description="DGA/G" evidence="4">
    <location>
        <begin position="175"/>
        <end position="177"/>
    </location>
</feature>
<dbReference type="PANTHER" id="PTHR14226">
    <property type="entry name" value="NEUROPATHY TARGET ESTERASE/SWISS CHEESE D.MELANOGASTER"/>
    <property type="match status" value="1"/>
</dbReference>
<reference evidence="6" key="1">
    <citation type="journal article" date="2014" name="Int. J. Syst. Evol. Microbiol.">
        <title>Complete genome sequence of Corynebacterium casei LMG S-19264T (=DSM 44701T), isolated from a smear-ripened cheese.</title>
        <authorList>
            <consortium name="US DOE Joint Genome Institute (JGI-PGF)"/>
            <person name="Walter F."/>
            <person name="Albersmeier A."/>
            <person name="Kalinowski J."/>
            <person name="Ruckert C."/>
        </authorList>
    </citation>
    <scope>NUCLEOTIDE SEQUENCE</scope>
    <source>
        <strain evidence="6">VKM B-2347</strain>
    </source>
</reference>
<dbReference type="Pfam" id="PF01734">
    <property type="entry name" value="Patatin"/>
    <property type="match status" value="1"/>
</dbReference>
<evidence type="ECO:0000313" key="6">
    <source>
        <dbReference type="EMBL" id="GLK67695.1"/>
    </source>
</evidence>
<dbReference type="InterPro" id="IPR016035">
    <property type="entry name" value="Acyl_Trfase/lysoPLipase"/>
</dbReference>
<dbReference type="RefSeq" id="WP_271167949.1">
    <property type="nucleotide sequence ID" value="NZ_BSFI01000007.1"/>
</dbReference>
<accession>A0A9W6IYW2</accession>
<keyword evidence="3 4" id="KW-0443">Lipid metabolism</keyword>
<dbReference type="GO" id="GO:0016787">
    <property type="term" value="F:hydrolase activity"/>
    <property type="evidence" value="ECO:0007669"/>
    <property type="project" value="UniProtKB-UniRule"/>
</dbReference>
<dbReference type="GO" id="GO:0016042">
    <property type="term" value="P:lipid catabolic process"/>
    <property type="evidence" value="ECO:0007669"/>
    <property type="project" value="UniProtKB-UniRule"/>
</dbReference>
<feature type="active site" description="Nucleophile" evidence="4">
    <location>
        <position position="46"/>
    </location>
</feature>
<dbReference type="Proteomes" id="UP001143372">
    <property type="component" value="Unassembled WGS sequence"/>
</dbReference>
<dbReference type="SUPFAM" id="SSF52151">
    <property type="entry name" value="FabD/lysophospholipase-like"/>
    <property type="match status" value="1"/>
</dbReference>
<feature type="domain" description="PNPLA" evidence="5">
    <location>
        <begin position="13"/>
        <end position="188"/>
    </location>
</feature>
<reference evidence="6" key="2">
    <citation type="submission" date="2023-01" db="EMBL/GenBank/DDBJ databases">
        <authorList>
            <person name="Sun Q."/>
            <person name="Evtushenko L."/>
        </authorList>
    </citation>
    <scope>NUCLEOTIDE SEQUENCE</scope>
    <source>
        <strain evidence="6">VKM B-2347</strain>
    </source>
</reference>
<name>A0A9W6IYW2_9HYPH</name>
<dbReference type="AlphaFoldDB" id="A0A9W6IYW2"/>
<dbReference type="PANTHER" id="PTHR14226:SF29">
    <property type="entry name" value="NEUROPATHY TARGET ESTERASE SWS"/>
    <property type="match status" value="1"/>
</dbReference>
<evidence type="ECO:0000256" key="1">
    <source>
        <dbReference type="ARBA" id="ARBA00022801"/>
    </source>
</evidence>
<dbReference type="EMBL" id="BSFI01000007">
    <property type="protein sequence ID" value="GLK67695.1"/>
    <property type="molecule type" value="Genomic_DNA"/>
</dbReference>
<sequence length="281" mass="29151">MRRATGQPSRIGLALGGGGARRLAHLHVLEAFDELGVRPAAIAGASIGSVFGAGYAAGLTALELRAHASAMLKNRSVVVAKLLKARVGRITDLFGAGSRNPALIDAEKLLPLFLPERVPATFEELEIPFLAIATDFFGHVEIVISDGPLLPAIAASSAIPGIFRPVLHKGLTLIDGAMTNPLPFDVLSDKVDSVIAVDVTGGPVVSGRAFPNAFETMLGATQILQATIIGAKVAGGGPDALIRPDVRGVTLLDFFKTTSALRSSDAAKDEAKRAIERLIAG</sequence>
<keyword evidence="1 4" id="KW-0378">Hydrolase</keyword>
<dbReference type="PROSITE" id="PS51635">
    <property type="entry name" value="PNPLA"/>
    <property type="match status" value="1"/>
</dbReference>
<protein>
    <submittedName>
        <fullName evidence="6">Patatin</fullName>
    </submittedName>
</protein>
<evidence type="ECO:0000256" key="3">
    <source>
        <dbReference type="ARBA" id="ARBA00023098"/>
    </source>
</evidence>
<feature type="short sequence motif" description="GXSXG" evidence="4">
    <location>
        <begin position="44"/>
        <end position="48"/>
    </location>
</feature>
<comment type="caution">
    <text evidence="4">Lacks conserved residue(s) required for the propagation of feature annotation.</text>
</comment>
<evidence type="ECO:0000256" key="4">
    <source>
        <dbReference type="PROSITE-ProRule" id="PRU01161"/>
    </source>
</evidence>
<comment type="caution">
    <text evidence="6">The sequence shown here is derived from an EMBL/GenBank/DDBJ whole genome shotgun (WGS) entry which is preliminary data.</text>
</comment>
<dbReference type="Gene3D" id="3.40.1090.10">
    <property type="entry name" value="Cytosolic phospholipase A2 catalytic domain"/>
    <property type="match status" value="2"/>
</dbReference>
<organism evidence="6 7">
    <name type="scientific">Hansschlegelia plantiphila</name>
    <dbReference type="NCBI Taxonomy" id="374655"/>
    <lineage>
        <taxon>Bacteria</taxon>
        <taxon>Pseudomonadati</taxon>
        <taxon>Pseudomonadota</taxon>
        <taxon>Alphaproteobacteria</taxon>
        <taxon>Hyphomicrobiales</taxon>
        <taxon>Methylopilaceae</taxon>
        <taxon>Hansschlegelia</taxon>
    </lineage>
</organism>
<keyword evidence="2 4" id="KW-0442">Lipid degradation</keyword>
<evidence type="ECO:0000256" key="2">
    <source>
        <dbReference type="ARBA" id="ARBA00022963"/>
    </source>
</evidence>